<comment type="caution">
    <text evidence="4">The sequence shown here is derived from an EMBL/GenBank/DDBJ whole genome shotgun (WGS) entry which is preliminary data.</text>
</comment>
<dbReference type="GO" id="GO:0043856">
    <property type="term" value="F:anti-sigma factor antagonist activity"/>
    <property type="evidence" value="ECO:0007669"/>
    <property type="project" value="InterPro"/>
</dbReference>
<dbReference type="PANTHER" id="PTHR33495">
    <property type="entry name" value="ANTI-SIGMA FACTOR ANTAGONIST TM_1081-RELATED-RELATED"/>
    <property type="match status" value="1"/>
</dbReference>
<feature type="domain" description="STAS" evidence="3">
    <location>
        <begin position="4"/>
        <end position="95"/>
    </location>
</feature>
<gene>
    <name evidence="4" type="ORF">Ato02nite_078900</name>
</gene>
<dbReference type="Pfam" id="PF13466">
    <property type="entry name" value="STAS_2"/>
    <property type="match status" value="1"/>
</dbReference>
<accession>A0A919W9H3</accession>
<organism evidence="4 5">
    <name type="scientific">Paractinoplanes toevensis</name>
    <dbReference type="NCBI Taxonomy" id="571911"/>
    <lineage>
        <taxon>Bacteria</taxon>
        <taxon>Bacillati</taxon>
        <taxon>Actinomycetota</taxon>
        <taxon>Actinomycetes</taxon>
        <taxon>Micromonosporales</taxon>
        <taxon>Micromonosporaceae</taxon>
        <taxon>Paractinoplanes</taxon>
    </lineage>
</organism>
<keyword evidence="5" id="KW-1185">Reference proteome</keyword>
<dbReference type="PANTHER" id="PTHR33495:SF2">
    <property type="entry name" value="ANTI-SIGMA FACTOR ANTAGONIST TM_1081-RELATED"/>
    <property type="match status" value="1"/>
</dbReference>
<dbReference type="AlphaFoldDB" id="A0A919W9H3"/>
<dbReference type="Gene3D" id="3.30.750.24">
    <property type="entry name" value="STAS domain"/>
    <property type="match status" value="1"/>
</dbReference>
<dbReference type="SUPFAM" id="SSF52091">
    <property type="entry name" value="SpoIIaa-like"/>
    <property type="match status" value="1"/>
</dbReference>
<dbReference type="NCBIfam" id="TIGR00377">
    <property type="entry name" value="ant_ant_sig"/>
    <property type="match status" value="1"/>
</dbReference>
<protein>
    <recommendedName>
        <fullName evidence="2">Anti-sigma factor antagonist</fullName>
    </recommendedName>
</protein>
<dbReference type="PROSITE" id="PS50801">
    <property type="entry name" value="STAS"/>
    <property type="match status" value="1"/>
</dbReference>
<evidence type="ECO:0000259" key="3">
    <source>
        <dbReference type="PROSITE" id="PS50801"/>
    </source>
</evidence>
<evidence type="ECO:0000313" key="4">
    <source>
        <dbReference type="EMBL" id="GIM96097.1"/>
    </source>
</evidence>
<dbReference type="Proteomes" id="UP000677082">
    <property type="component" value="Unassembled WGS sequence"/>
</dbReference>
<sequence length="114" mass="11545">MAEFAATISEGPGHIRVALAGDCDLAVRDQLSEALLAAVSRCETVVVDLTAVDFLDSSGLHGLVAAHRAAIARGGRLFVENPTGSVAAVLDLTGVGGLLSRNGQGHDPAGGEDR</sequence>
<dbReference type="InterPro" id="IPR036513">
    <property type="entry name" value="STAS_dom_sf"/>
</dbReference>
<evidence type="ECO:0000256" key="2">
    <source>
        <dbReference type="RuleBase" id="RU003749"/>
    </source>
</evidence>
<dbReference type="InterPro" id="IPR058548">
    <property type="entry name" value="MlaB-like_STAS"/>
</dbReference>
<evidence type="ECO:0000256" key="1">
    <source>
        <dbReference type="ARBA" id="ARBA00009013"/>
    </source>
</evidence>
<dbReference type="RefSeq" id="WP_213011783.1">
    <property type="nucleotide sequence ID" value="NZ_BOQN01000106.1"/>
</dbReference>
<dbReference type="InterPro" id="IPR003658">
    <property type="entry name" value="Anti-sigma_ant"/>
</dbReference>
<name>A0A919W9H3_9ACTN</name>
<dbReference type="InterPro" id="IPR002645">
    <property type="entry name" value="STAS_dom"/>
</dbReference>
<reference evidence="4 5" key="1">
    <citation type="submission" date="2021-03" db="EMBL/GenBank/DDBJ databases">
        <title>Whole genome shotgun sequence of Actinoplanes toevensis NBRC 105298.</title>
        <authorList>
            <person name="Komaki H."/>
            <person name="Tamura T."/>
        </authorList>
    </citation>
    <scope>NUCLEOTIDE SEQUENCE [LARGE SCALE GENOMIC DNA]</scope>
    <source>
        <strain evidence="4 5">NBRC 105298</strain>
    </source>
</reference>
<proteinExistence type="inferred from homology"/>
<evidence type="ECO:0000313" key="5">
    <source>
        <dbReference type="Proteomes" id="UP000677082"/>
    </source>
</evidence>
<dbReference type="EMBL" id="BOQN01000106">
    <property type="protein sequence ID" value="GIM96097.1"/>
    <property type="molecule type" value="Genomic_DNA"/>
</dbReference>
<comment type="similarity">
    <text evidence="1 2">Belongs to the anti-sigma-factor antagonist family.</text>
</comment>
<dbReference type="CDD" id="cd07043">
    <property type="entry name" value="STAS_anti-anti-sigma_factors"/>
    <property type="match status" value="1"/>
</dbReference>